<evidence type="ECO:0000313" key="7">
    <source>
        <dbReference type="Proteomes" id="UP000037962"/>
    </source>
</evidence>
<dbReference type="GeneID" id="45764572"/>
<gene>
    <name evidence="3" type="ORF">AN908_16185</name>
    <name evidence="4" type="ORF">AN912_16800</name>
    <name evidence="5" type="ORF">AWB85_14640</name>
</gene>
<dbReference type="GO" id="GO:0070967">
    <property type="term" value="F:coenzyme F420 binding"/>
    <property type="evidence" value="ECO:0007669"/>
    <property type="project" value="TreeGrafter"/>
</dbReference>
<keyword evidence="1" id="KW-0560">Oxidoreductase</keyword>
<evidence type="ECO:0000313" key="3">
    <source>
        <dbReference type="EMBL" id="KPG08963.1"/>
    </source>
</evidence>
<evidence type="ECO:0000313" key="4">
    <source>
        <dbReference type="EMBL" id="KPG32622.1"/>
    </source>
</evidence>
<protein>
    <submittedName>
        <fullName evidence="5">Pyridoxamine 5-phosphate oxidase</fullName>
    </submittedName>
</protein>
<sequence length="144" mass="15988">MGLSVEERQAFLAEPHVAAISVSAGAQRGPLTVPIWYYYTAGGDLWIPTGKGSRKHQLIEAAGRLTLMVDREQPTVRYVSVEGPVTKIVPLEHDQHRQVAARYIPEELLEGYLKYAESYGEQIAVYVSPEHWLSADLGGPENWG</sequence>
<dbReference type="InterPro" id="IPR052019">
    <property type="entry name" value="F420H2_bilvrd_red/Heme_oxyg"/>
</dbReference>
<dbReference type="AlphaFoldDB" id="A0A0N1CJ22"/>
<evidence type="ECO:0000313" key="8">
    <source>
        <dbReference type="Proteomes" id="UP000186919"/>
    </source>
</evidence>
<organism evidence="5 8">
    <name type="scientific">Mycobacteroides immunogenum</name>
    <dbReference type="NCBI Taxonomy" id="83262"/>
    <lineage>
        <taxon>Bacteria</taxon>
        <taxon>Bacillati</taxon>
        <taxon>Actinomycetota</taxon>
        <taxon>Actinomycetes</taxon>
        <taxon>Mycobacteriales</taxon>
        <taxon>Mycobacteriaceae</taxon>
        <taxon>Mycobacteroides</taxon>
    </lineage>
</organism>
<keyword evidence="7" id="KW-1185">Reference proteome</keyword>
<dbReference type="InterPro" id="IPR011576">
    <property type="entry name" value="Pyridox_Oxase_N"/>
</dbReference>
<dbReference type="EMBL" id="LJFO01000009">
    <property type="protein sequence ID" value="KPG08963.1"/>
    <property type="molecule type" value="Genomic_DNA"/>
</dbReference>
<accession>A0A0N1CJ22</accession>
<comment type="caution">
    <text evidence="5">The sequence shown here is derived from an EMBL/GenBank/DDBJ whole genome shotgun (WGS) entry which is preliminary data.</text>
</comment>
<dbReference type="KEGG" id="miz:BAB75_11895"/>
<name>A0A0N1CJ22_9MYCO</name>
<evidence type="ECO:0000259" key="2">
    <source>
        <dbReference type="Pfam" id="PF01243"/>
    </source>
</evidence>
<dbReference type="Proteomes" id="UP000186919">
    <property type="component" value="Unassembled WGS sequence"/>
</dbReference>
<dbReference type="SUPFAM" id="SSF50475">
    <property type="entry name" value="FMN-binding split barrel"/>
    <property type="match status" value="1"/>
</dbReference>
<dbReference type="EMBL" id="LQYE01000030">
    <property type="protein sequence ID" value="OAT67361.1"/>
    <property type="molecule type" value="Genomic_DNA"/>
</dbReference>
<dbReference type="Gene3D" id="2.30.110.10">
    <property type="entry name" value="Electron Transport, Fmn-binding Protein, Chain A"/>
    <property type="match status" value="1"/>
</dbReference>
<dbReference type="OrthoDB" id="5242787at2"/>
<evidence type="ECO:0000313" key="6">
    <source>
        <dbReference type="Proteomes" id="UP000037843"/>
    </source>
</evidence>
<dbReference type="InterPro" id="IPR012349">
    <property type="entry name" value="Split_barrel_FMN-bd"/>
</dbReference>
<dbReference type="Pfam" id="PF01243">
    <property type="entry name" value="PNPOx_N"/>
    <property type="match status" value="1"/>
</dbReference>
<dbReference type="GO" id="GO:0016627">
    <property type="term" value="F:oxidoreductase activity, acting on the CH-CH group of donors"/>
    <property type="evidence" value="ECO:0007669"/>
    <property type="project" value="TreeGrafter"/>
</dbReference>
<dbReference type="PANTHER" id="PTHR35176">
    <property type="entry name" value="HEME OXYGENASE HI_0854-RELATED"/>
    <property type="match status" value="1"/>
</dbReference>
<dbReference type="GO" id="GO:0005829">
    <property type="term" value="C:cytosol"/>
    <property type="evidence" value="ECO:0007669"/>
    <property type="project" value="TreeGrafter"/>
</dbReference>
<evidence type="ECO:0000256" key="1">
    <source>
        <dbReference type="ARBA" id="ARBA00023002"/>
    </source>
</evidence>
<evidence type="ECO:0000313" key="5">
    <source>
        <dbReference type="EMBL" id="OAT67361.1"/>
    </source>
</evidence>
<reference evidence="5 8" key="2">
    <citation type="submission" date="2016-01" db="EMBL/GenBank/DDBJ databases">
        <title>Mycobacterium immunogenum strain CD11_6 genome sequencing and assembly.</title>
        <authorList>
            <person name="Kaur G."/>
            <person name="Nair G.R."/>
            <person name="Mayilraj S."/>
        </authorList>
    </citation>
    <scope>NUCLEOTIDE SEQUENCE [LARGE SCALE GENOMIC DNA]</scope>
    <source>
        <strain evidence="5 8">CD11-6</strain>
    </source>
</reference>
<dbReference type="Proteomes" id="UP000037962">
    <property type="component" value="Unassembled WGS sequence"/>
</dbReference>
<feature type="domain" description="Pyridoxamine 5'-phosphate oxidase N-terminal" evidence="2">
    <location>
        <begin position="6"/>
        <end position="103"/>
    </location>
</feature>
<dbReference type="Proteomes" id="UP000037843">
    <property type="component" value="Unassembled WGS sequence"/>
</dbReference>
<dbReference type="PATRIC" id="fig|83262.10.peg.4034"/>
<proteinExistence type="predicted"/>
<dbReference type="PANTHER" id="PTHR35176:SF6">
    <property type="entry name" value="HEME OXYGENASE HI_0854-RELATED"/>
    <property type="match status" value="1"/>
</dbReference>
<reference evidence="6 7" key="1">
    <citation type="submission" date="2015-09" db="EMBL/GenBank/DDBJ databases">
        <title>Genome Sequences of Mycobacterium immunogenum Isolates, Recuperated from a Chloraminated Drinking Water Distribution System Simulator Subjected to Episodes of Nitrification.</title>
        <authorList>
            <person name="Gomez-Alvarez V."/>
            <person name="Revetta R.P."/>
        </authorList>
    </citation>
    <scope>NUCLEOTIDE SEQUENCE [LARGE SCALE GENOMIC DNA]</scope>
    <source>
        <strain evidence="3 6">H008</strain>
        <strain evidence="4 7">H076</strain>
    </source>
</reference>
<dbReference type="RefSeq" id="WP_043079160.1">
    <property type="nucleotide sequence ID" value="NZ_CP011530.1"/>
</dbReference>
<dbReference type="EMBL" id="LJFS01000020">
    <property type="protein sequence ID" value="KPG32622.1"/>
    <property type="molecule type" value="Genomic_DNA"/>
</dbReference>
<dbReference type="STRING" id="83262.BAB75_11895"/>